<evidence type="ECO:0000313" key="1">
    <source>
        <dbReference type="EMBL" id="MFC7346074.1"/>
    </source>
</evidence>
<keyword evidence="2" id="KW-1185">Reference proteome</keyword>
<evidence type="ECO:0000313" key="2">
    <source>
        <dbReference type="Proteomes" id="UP001596550"/>
    </source>
</evidence>
<organism evidence="1 2">
    <name type="scientific">Chryseobacterium zhengzhouense</name>
    <dbReference type="NCBI Taxonomy" id="1636086"/>
    <lineage>
        <taxon>Bacteria</taxon>
        <taxon>Pseudomonadati</taxon>
        <taxon>Bacteroidota</taxon>
        <taxon>Flavobacteriia</taxon>
        <taxon>Flavobacteriales</taxon>
        <taxon>Weeksellaceae</taxon>
        <taxon>Chryseobacterium group</taxon>
        <taxon>Chryseobacterium</taxon>
    </lineage>
</organism>
<protein>
    <submittedName>
        <fullName evidence="1">Uncharacterized protein</fullName>
    </submittedName>
</protein>
<dbReference type="Proteomes" id="UP001596550">
    <property type="component" value="Unassembled WGS sequence"/>
</dbReference>
<dbReference type="RefSeq" id="WP_378174687.1">
    <property type="nucleotide sequence ID" value="NZ_JBHTCR010000002.1"/>
</dbReference>
<comment type="caution">
    <text evidence="1">The sequence shown here is derived from an EMBL/GenBank/DDBJ whole genome shotgun (WGS) entry which is preliminary data.</text>
</comment>
<proteinExistence type="predicted"/>
<dbReference type="EMBL" id="JBHTCR010000002">
    <property type="protein sequence ID" value="MFC7346074.1"/>
    <property type="molecule type" value="Genomic_DNA"/>
</dbReference>
<accession>A0ABW2LW53</accession>
<sequence>MIKKYHNTISLTMKPKGIIRKSVFFLSLILTLLPNFLWADLPDESLADSDSTYTITIPKSEENILHISEGTVVYGMENISQGPSEINTDPQEKKVKLKHKEHNYLAKTEEKKPVAKKTIPKIIVKTCISKNSTDFFDISKKHFSEGTVNTNLQYKVAIIYRAFHLNSYYHGNTNSSYTYSNFLKGGMVRAFYYTRPPPFV</sequence>
<gene>
    <name evidence="1" type="ORF">ACFQO9_04990</name>
</gene>
<name>A0ABW2LW53_9FLAO</name>
<reference evidence="2" key="1">
    <citation type="journal article" date="2019" name="Int. J. Syst. Evol. Microbiol.">
        <title>The Global Catalogue of Microorganisms (GCM) 10K type strain sequencing project: providing services to taxonomists for standard genome sequencing and annotation.</title>
        <authorList>
            <consortium name="The Broad Institute Genomics Platform"/>
            <consortium name="The Broad Institute Genome Sequencing Center for Infectious Disease"/>
            <person name="Wu L."/>
            <person name="Ma J."/>
        </authorList>
    </citation>
    <scope>NUCLEOTIDE SEQUENCE [LARGE SCALE GENOMIC DNA]</scope>
    <source>
        <strain evidence="2">CCUG 54781</strain>
    </source>
</reference>